<dbReference type="NCBIfam" id="TIGR00326">
    <property type="entry name" value="eubact_ribD"/>
    <property type="match status" value="1"/>
</dbReference>
<comment type="pathway">
    <text evidence="2 14">Cofactor biosynthesis; riboflavin biosynthesis; 5-amino-6-(D-ribitylamino)uracil from GTP: step 2/4.</text>
</comment>
<keyword evidence="6 14" id="KW-0686">Riboflavin biosynthesis</keyword>
<evidence type="ECO:0000256" key="2">
    <source>
        <dbReference type="ARBA" id="ARBA00004882"/>
    </source>
</evidence>
<feature type="domain" description="CMP/dCMP-type deaminase" evidence="16">
    <location>
        <begin position="31"/>
        <end position="153"/>
    </location>
</feature>
<dbReference type="InterPro" id="IPR016193">
    <property type="entry name" value="Cytidine_deaminase-like"/>
</dbReference>
<dbReference type="Pfam" id="PF01872">
    <property type="entry name" value="RibD_C"/>
    <property type="match status" value="1"/>
</dbReference>
<dbReference type="InterPro" id="IPR002125">
    <property type="entry name" value="CMP_dCMP_dom"/>
</dbReference>
<organism evidence="17 18">
    <name type="scientific">Nocardioides marinquilinus</name>
    <dbReference type="NCBI Taxonomy" id="1210400"/>
    <lineage>
        <taxon>Bacteria</taxon>
        <taxon>Bacillati</taxon>
        <taxon>Actinomycetota</taxon>
        <taxon>Actinomycetes</taxon>
        <taxon>Propionibacteriales</taxon>
        <taxon>Nocardioidaceae</taxon>
        <taxon>Nocardioides</taxon>
    </lineage>
</organism>
<accession>A0ABP9PWK0</accession>
<dbReference type="PANTHER" id="PTHR38011">
    <property type="entry name" value="DIHYDROFOLATE REDUCTASE FAMILY PROTEIN (AFU_ORTHOLOGUE AFUA_8G06820)"/>
    <property type="match status" value="1"/>
</dbReference>
<dbReference type="SUPFAM" id="SSF53597">
    <property type="entry name" value="Dihydrofolate reductase-like"/>
    <property type="match status" value="1"/>
</dbReference>
<dbReference type="InterPro" id="IPR004794">
    <property type="entry name" value="Eubact_RibD"/>
</dbReference>
<dbReference type="PIRSF" id="PIRSF006769">
    <property type="entry name" value="RibD"/>
    <property type="match status" value="1"/>
</dbReference>
<comment type="function">
    <text evidence="1 14">Converts 2,5-diamino-6-(ribosylamino)-4(3h)-pyrimidinone 5'-phosphate into 5-amino-6-(ribosylamino)-2,4(1h,3h)-pyrimidinedione 5'-phosphate.</text>
</comment>
<protein>
    <recommendedName>
        <fullName evidence="14">Riboflavin biosynthesis protein RibD</fullName>
    </recommendedName>
    <domain>
        <recommendedName>
            <fullName evidence="14">Diaminohydroxyphosphoribosylaminopyrimidine deaminase</fullName>
            <shortName evidence="14">DRAP deaminase</shortName>
            <ecNumber evidence="14">3.5.4.26</ecNumber>
        </recommendedName>
        <alternativeName>
            <fullName evidence="14">Riboflavin-specific deaminase</fullName>
        </alternativeName>
    </domain>
    <domain>
        <recommendedName>
            <fullName evidence="14">5-amino-6-(5-phosphoribosylamino)uracil reductase</fullName>
            <ecNumber evidence="14">1.1.1.193</ecNumber>
        </recommendedName>
        <alternativeName>
            <fullName evidence="14">HTP reductase</fullName>
        </alternativeName>
    </domain>
</protein>
<evidence type="ECO:0000256" key="3">
    <source>
        <dbReference type="ARBA" id="ARBA00004910"/>
    </source>
</evidence>
<comment type="catalytic activity">
    <reaction evidence="13 14">
        <text>2,5-diamino-6-hydroxy-4-(5-phosphoribosylamino)-pyrimidine + H2O + H(+) = 5-amino-6-(5-phospho-D-ribosylamino)uracil + NH4(+)</text>
        <dbReference type="Rhea" id="RHEA:21868"/>
        <dbReference type="ChEBI" id="CHEBI:15377"/>
        <dbReference type="ChEBI" id="CHEBI:15378"/>
        <dbReference type="ChEBI" id="CHEBI:28938"/>
        <dbReference type="ChEBI" id="CHEBI:58453"/>
        <dbReference type="ChEBI" id="CHEBI:58614"/>
        <dbReference type="EC" id="3.5.4.26"/>
    </reaction>
</comment>
<evidence type="ECO:0000256" key="4">
    <source>
        <dbReference type="ARBA" id="ARBA00005259"/>
    </source>
</evidence>
<evidence type="ECO:0000313" key="17">
    <source>
        <dbReference type="EMBL" id="GAA5153423.1"/>
    </source>
</evidence>
<dbReference type="CDD" id="cd01284">
    <property type="entry name" value="Riboflavin_deaminase-reductase"/>
    <property type="match status" value="1"/>
</dbReference>
<keyword evidence="14" id="KW-0378">Hydrolase</keyword>
<feature type="compositionally biased region" description="Pro residues" evidence="15">
    <location>
        <begin position="1"/>
        <end position="11"/>
    </location>
</feature>
<comment type="cofactor">
    <cofactor evidence="14">
        <name>Zn(2+)</name>
        <dbReference type="ChEBI" id="CHEBI:29105"/>
    </cofactor>
    <text evidence="14">Binds 1 zinc ion.</text>
</comment>
<dbReference type="PANTHER" id="PTHR38011:SF7">
    <property type="entry name" value="2,5-DIAMINO-6-RIBOSYLAMINO-4(3H)-PYRIMIDINONE 5'-PHOSPHATE REDUCTASE"/>
    <property type="match status" value="1"/>
</dbReference>
<dbReference type="PROSITE" id="PS51747">
    <property type="entry name" value="CYT_DCMP_DEAMINASES_2"/>
    <property type="match status" value="1"/>
</dbReference>
<dbReference type="InterPro" id="IPR016192">
    <property type="entry name" value="APOBEC/CMP_deaminase_Zn-bd"/>
</dbReference>
<evidence type="ECO:0000256" key="13">
    <source>
        <dbReference type="ARBA" id="ARBA00049886"/>
    </source>
</evidence>
<comment type="catalytic activity">
    <reaction evidence="12 14">
        <text>5-amino-6-(5-phospho-D-ribitylamino)uracil + NADP(+) = 5-amino-6-(5-phospho-D-ribosylamino)uracil + NADPH + H(+)</text>
        <dbReference type="Rhea" id="RHEA:17845"/>
        <dbReference type="ChEBI" id="CHEBI:15378"/>
        <dbReference type="ChEBI" id="CHEBI:57783"/>
        <dbReference type="ChEBI" id="CHEBI:58349"/>
        <dbReference type="ChEBI" id="CHEBI:58421"/>
        <dbReference type="ChEBI" id="CHEBI:58453"/>
        <dbReference type="EC" id="1.1.1.193"/>
    </reaction>
</comment>
<keyword evidence="11" id="KW-0511">Multifunctional enzyme</keyword>
<keyword evidence="18" id="KW-1185">Reference proteome</keyword>
<evidence type="ECO:0000256" key="14">
    <source>
        <dbReference type="PIRNR" id="PIRNR006769"/>
    </source>
</evidence>
<evidence type="ECO:0000256" key="9">
    <source>
        <dbReference type="ARBA" id="ARBA00022857"/>
    </source>
</evidence>
<keyword evidence="7 14" id="KW-0479">Metal-binding</keyword>
<evidence type="ECO:0000256" key="1">
    <source>
        <dbReference type="ARBA" id="ARBA00002151"/>
    </source>
</evidence>
<dbReference type="PROSITE" id="PS00903">
    <property type="entry name" value="CYT_DCMP_DEAMINASES_1"/>
    <property type="match status" value="1"/>
</dbReference>
<feature type="region of interest" description="Disordered" evidence="15">
    <location>
        <begin position="365"/>
        <end position="388"/>
    </location>
</feature>
<evidence type="ECO:0000256" key="11">
    <source>
        <dbReference type="ARBA" id="ARBA00023268"/>
    </source>
</evidence>
<proteinExistence type="inferred from homology"/>
<feature type="region of interest" description="Disordered" evidence="15">
    <location>
        <begin position="1"/>
        <end position="20"/>
    </location>
</feature>
<evidence type="ECO:0000313" key="18">
    <source>
        <dbReference type="Proteomes" id="UP001500221"/>
    </source>
</evidence>
<keyword evidence="10 14" id="KW-0560">Oxidoreductase</keyword>
<dbReference type="InterPro" id="IPR050765">
    <property type="entry name" value="Riboflavin_Biosynth_HTPR"/>
</dbReference>
<dbReference type="Pfam" id="PF00383">
    <property type="entry name" value="dCMP_cyt_deam_1"/>
    <property type="match status" value="1"/>
</dbReference>
<dbReference type="EC" id="1.1.1.193" evidence="14"/>
<evidence type="ECO:0000259" key="16">
    <source>
        <dbReference type="PROSITE" id="PS51747"/>
    </source>
</evidence>
<evidence type="ECO:0000256" key="5">
    <source>
        <dbReference type="ARBA" id="ARBA00007417"/>
    </source>
</evidence>
<evidence type="ECO:0000256" key="6">
    <source>
        <dbReference type="ARBA" id="ARBA00022619"/>
    </source>
</evidence>
<evidence type="ECO:0000256" key="10">
    <source>
        <dbReference type="ARBA" id="ARBA00023002"/>
    </source>
</evidence>
<evidence type="ECO:0000256" key="12">
    <source>
        <dbReference type="ARBA" id="ARBA00049861"/>
    </source>
</evidence>
<keyword evidence="9 14" id="KW-0521">NADP</keyword>
<dbReference type="EC" id="3.5.4.26" evidence="14"/>
<comment type="caution">
    <text evidence="17">The sequence shown here is derived from an EMBL/GenBank/DDBJ whole genome shotgun (WGS) entry which is preliminary data.</text>
</comment>
<sequence>MACAVPSPPESVEPDPDEGHRQHMLTADARAAEDDAMRRALELAATPGVPLGPNPRVGCVLLADDGGVVAEGHHRGAGTPHAEADALARAGERARGTTAVVTLEPCNHTGRTPPCAAALVGAGVRRVVVAMPDPHAIAAGGAQTLRAAGVEVEVGLRADEARALNRVWTFAVEHARPFVTWKLAATLDGRSAAADGTSRWVSSEAARRDTHRLRALADTMLVGTGTVAVDDPWLTVRGADGRPLGRQPLRAVMGERDLPADRRVFDDAAPTVRLRTRDPHVALAELYGRERQHVFLEGGPTLAAAFLRAGLVDELVAYVAPAFLGAGLAAVADLGIGTIAAALRPTVTDVTVLPDDPEHNVRFTMTPTASPTASPTPSPTPSPTEGAV</sequence>
<name>A0ABP9PWK0_9ACTN</name>
<dbReference type="InterPro" id="IPR002734">
    <property type="entry name" value="RibDG_C"/>
</dbReference>
<dbReference type="Gene3D" id="3.40.140.10">
    <property type="entry name" value="Cytidine Deaminase, domain 2"/>
    <property type="match status" value="1"/>
</dbReference>
<evidence type="ECO:0000256" key="15">
    <source>
        <dbReference type="SAM" id="MobiDB-lite"/>
    </source>
</evidence>
<comment type="similarity">
    <text evidence="5 14">In the C-terminal section; belongs to the HTP reductase family.</text>
</comment>
<dbReference type="SUPFAM" id="SSF53927">
    <property type="entry name" value="Cytidine deaminase-like"/>
    <property type="match status" value="1"/>
</dbReference>
<evidence type="ECO:0000256" key="7">
    <source>
        <dbReference type="ARBA" id="ARBA00022723"/>
    </source>
</evidence>
<dbReference type="Proteomes" id="UP001500221">
    <property type="component" value="Unassembled WGS sequence"/>
</dbReference>
<dbReference type="EMBL" id="BAABKG010000004">
    <property type="protein sequence ID" value="GAA5153423.1"/>
    <property type="molecule type" value="Genomic_DNA"/>
</dbReference>
<evidence type="ECO:0000256" key="8">
    <source>
        <dbReference type="ARBA" id="ARBA00022833"/>
    </source>
</evidence>
<gene>
    <name evidence="17" type="primary">ribD</name>
    <name evidence="17" type="ORF">GCM10023340_35450</name>
</gene>
<comment type="similarity">
    <text evidence="4 14">In the N-terminal section; belongs to the cytidine and deoxycytidylate deaminase family.</text>
</comment>
<comment type="pathway">
    <text evidence="3 14">Cofactor biosynthesis; riboflavin biosynthesis; 5-amino-6-(D-ribitylamino)uracil from GTP: step 3/4.</text>
</comment>
<dbReference type="InterPro" id="IPR024072">
    <property type="entry name" value="DHFR-like_dom_sf"/>
</dbReference>
<keyword evidence="8 14" id="KW-0862">Zinc</keyword>
<reference evidence="18" key="1">
    <citation type="journal article" date="2019" name="Int. J. Syst. Evol. Microbiol.">
        <title>The Global Catalogue of Microorganisms (GCM) 10K type strain sequencing project: providing services to taxonomists for standard genome sequencing and annotation.</title>
        <authorList>
            <consortium name="The Broad Institute Genomics Platform"/>
            <consortium name="The Broad Institute Genome Sequencing Center for Infectious Disease"/>
            <person name="Wu L."/>
            <person name="Ma J."/>
        </authorList>
    </citation>
    <scope>NUCLEOTIDE SEQUENCE [LARGE SCALE GENOMIC DNA]</scope>
    <source>
        <strain evidence="18">JCM 18459</strain>
    </source>
</reference>
<dbReference type="Gene3D" id="3.40.430.10">
    <property type="entry name" value="Dihydrofolate Reductase, subunit A"/>
    <property type="match status" value="2"/>
</dbReference>